<feature type="domain" description="Ribosome recycling factor" evidence="5">
    <location>
        <begin position="146"/>
        <end position="313"/>
    </location>
</feature>
<evidence type="ECO:0000256" key="4">
    <source>
        <dbReference type="SAM" id="MobiDB-lite"/>
    </source>
</evidence>
<feature type="compositionally biased region" description="Basic and acidic residues" evidence="4">
    <location>
        <begin position="93"/>
        <end position="106"/>
    </location>
</feature>
<evidence type="ECO:0000256" key="2">
    <source>
        <dbReference type="ARBA" id="ARBA00022917"/>
    </source>
</evidence>
<dbReference type="PANTHER" id="PTHR20982">
    <property type="entry name" value="RIBOSOME RECYCLING FACTOR"/>
    <property type="match status" value="1"/>
</dbReference>
<keyword evidence="2" id="KW-0648">Protein biosynthesis</keyword>
<protein>
    <submittedName>
        <fullName evidence="6">Ribosome recycling factor-domain-containing protein</fullName>
    </submittedName>
</protein>
<dbReference type="GO" id="GO:0005739">
    <property type="term" value="C:mitochondrion"/>
    <property type="evidence" value="ECO:0007669"/>
    <property type="project" value="TreeGrafter"/>
</dbReference>
<feature type="region of interest" description="Disordered" evidence="4">
    <location>
        <begin position="53"/>
        <end position="128"/>
    </location>
</feature>
<comment type="function">
    <text evidence="3">Necessary for protein synthesis in mitochondria. Functions as a ribosome recycling factor in mitochondria.</text>
</comment>
<reference evidence="6" key="2">
    <citation type="submission" date="2023-05" db="EMBL/GenBank/DDBJ databases">
        <authorList>
            <consortium name="Lawrence Berkeley National Laboratory"/>
            <person name="Steindorff A."/>
            <person name="Hensen N."/>
            <person name="Bonometti L."/>
            <person name="Westerberg I."/>
            <person name="Brannstrom I.O."/>
            <person name="Guillou S."/>
            <person name="Cros-Aarteil S."/>
            <person name="Calhoun S."/>
            <person name="Haridas S."/>
            <person name="Kuo A."/>
            <person name="Mondo S."/>
            <person name="Pangilinan J."/>
            <person name="Riley R."/>
            <person name="Labutti K."/>
            <person name="Andreopoulos B."/>
            <person name="Lipzen A."/>
            <person name="Chen C."/>
            <person name="Yanf M."/>
            <person name="Daum C."/>
            <person name="Ng V."/>
            <person name="Clum A."/>
            <person name="Ohm R."/>
            <person name="Martin F."/>
            <person name="Silar P."/>
            <person name="Natvig D."/>
            <person name="Lalanne C."/>
            <person name="Gautier V."/>
            <person name="Ament-Velasquez S.L."/>
            <person name="Kruys A."/>
            <person name="Hutchinson M.I."/>
            <person name="Powell A.J."/>
            <person name="Barry K."/>
            <person name="Miller A.N."/>
            <person name="Grigoriev I.V."/>
            <person name="Debuchy R."/>
            <person name="Gladieux P."/>
            <person name="Thoren M.H."/>
            <person name="Johannesson H."/>
        </authorList>
    </citation>
    <scope>NUCLEOTIDE SEQUENCE</scope>
    <source>
        <strain evidence="6">CBS 990.96</strain>
    </source>
</reference>
<evidence type="ECO:0000313" key="7">
    <source>
        <dbReference type="Proteomes" id="UP001301958"/>
    </source>
</evidence>
<reference evidence="6" key="1">
    <citation type="journal article" date="2023" name="Mol. Phylogenet. Evol.">
        <title>Genome-scale phylogeny and comparative genomics of the fungal order Sordariales.</title>
        <authorList>
            <person name="Hensen N."/>
            <person name="Bonometti L."/>
            <person name="Westerberg I."/>
            <person name="Brannstrom I.O."/>
            <person name="Guillou S."/>
            <person name="Cros-Aarteil S."/>
            <person name="Calhoun S."/>
            <person name="Haridas S."/>
            <person name="Kuo A."/>
            <person name="Mondo S."/>
            <person name="Pangilinan J."/>
            <person name="Riley R."/>
            <person name="LaButti K."/>
            <person name="Andreopoulos B."/>
            <person name="Lipzen A."/>
            <person name="Chen C."/>
            <person name="Yan M."/>
            <person name="Daum C."/>
            <person name="Ng V."/>
            <person name="Clum A."/>
            <person name="Steindorff A."/>
            <person name="Ohm R.A."/>
            <person name="Martin F."/>
            <person name="Silar P."/>
            <person name="Natvig D.O."/>
            <person name="Lalanne C."/>
            <person name="Gautier V."/>
            <person name="Ament-Velasquez S.L."/>
            <person name="Kruys A."/>
            <person name="Hutchinson M.I."/>
            <person name="Powell A.J."/>
            <person name="Barry K."/>
            <person name="Miller A.N."/>
            <person name="Grigoriev I.V."/>
            <person name="Debuchy R."/>
            <person name="Gladieux P."/>
            <person name="Hiltunen Thoren M."/>
            <person name="Johannesson H."/>
        </authorList>
    </citation>
    <scope>NUCLEOTIDE SEQUENCE</scope>
    <source>
        <strain evidence="6">CBS 990.96</strain>
    </source>
</reference>
<dbReference type="GO" id="GO:0006412">
    <property type="term" value="P:translation"/>
    <property type="evidence" value="ECO:0007669"/>
    <property type="project" value="UniProtKB-KW"/>
</dbReference>
<dbReference type="PANTHER" id="PTHR20982:SF3">
    <property type="entry name" value="MITOCHONDRIAL RIBOSOME RECYCLING FACTOR PSEUDO 1"/>
    <property type="match status" value="1"/>
</dbReference>
<evidence type="ECO:0000256" key="1">
    <source>
        <dbReference type="ARBA" id="ARBA00005912"/>
    </source>
</evidence>
<evidence type="ECO:0000313" key="6">
    <source>
        <dbReference type="EMBL" id="KAK4227483.1"/>
    </source>
</evidence>
<dbReference type="Gene3D" id="1.10.132.20">
    <property type="entry name" value="Ribosome-recycling factor"/>
    <property type="match status" value="1"/>
</dbReference>
<feature type="compositionally biased region" description="Low complexity" evidence="4">
    <location>
        <begin position="56"/>
        <end position="70"/>
    </location>
</feature>
<dbReference type="Pfam" id="PF01765">
    <property type="entry name" value="RRF"/>
    <property type="match status" value="1"/>
</dbReference>
<accession>A0AAN7BQY8</accession>
<evidence type="ECO:0000256" key="3">
    <source>
        <dbReference type="ARBA" id="ARBA00024909"/>
    </source>
</evidence>
<comment type="similarity">
    <text evidence="1">Belongs to the RRF family.</text>
</comment>
<gene>
    <name evidence="6" type="ORF">QBC38DRAFT_477535</name>
</gene>
<dbReference type="GO" id="GO:0043023">
    <property type="term" value="F:ribosomal large subunit binding"/>
    <property type="evidence" value="ECO:0007669"/>
    <property type="project" value="TreeGrafter"/>
</dbReference>
<comment type="caution">
    <text evidence="6">The sequence shown here is derived from an EMBL/GenBank/DDBJ whole genome shotgun (WGS) entry which is preliminary data.</text>
</comment>
<name>A0AAN7BQY8_9PEZI</name>
<dbReference type="AlphaFoldDB" id="A0AAN7BQY8"/>
<keyword evidence="7" id="KW-1185">Reference proteome</keyword>
<dbReference type="EMBL" id="MU865330">
    <property type="protein sequence ID" value="KAK4227483.1"/>
    <property type="molecule type" value="Genomic_DNA"/>
</dbReference>
<dbReference type="SUPFAM" id="SSF55194">
    <property type="entry name" value="Ribosome recycling factor, RRF"/>
    <property type="match status" value="1"/>
</dbReference>
<dbReference type="Proteomes" id="UP001301958">
    <property type="component" value="Unassembled WGS sequence"/>
</dbReference>
<dbReference type="Gene3D" id="3.30.1360.40">
    <property type="match status" value="1"/>
</dbReference>
<proteinExistence type="inferred from homology"/>
<evidence type="ECO:0000259" key="5">
    <source>
        <dbReference type="Pfam" id="PF01765"/>
    </source>
</evidence>
<dbReference type="InterPro" id="IPR023584">
    <property type="entry name" value="Ribosome_recyc_fac_dom"/>
</dbReference>
<sequence length="320" mass="35880">MKNPSTPIMTSVRALNSIFRSNVAPIRAVSSFRSSLLLASKLWVPAEATAAQNQFPSISSSPNRPFSQSSVCQKKHKQVDEDDGGRRGKRRGGVAEEEVKSNKKDSSSSSSIPRSADGDQPVPSSENPFDFADITYAFDKAEKRYSEELRKLRSGGRFNAEVIGAIPVTLEKNSHNSFPLRELATVAPLGGRRWSILAFEEDSVKHIQAAVQRSPDFNQQPQRSEDNPLELIMTVELERADSLSKHAKDICQNWRNKIRDEAHKREAVHKKWMSDKVIVKDDLFKLREKMKKLQDDKMKVVLAKEKEVTAQIMAKAGHGV</sequence>
<dbReference type="InterPro" id="IPR002661">
    <property type="entry name" value="Ribosome_recyc_fac"/>
</dbReference>
<dbReference type="InterPro" id="IPR036191">
    <property type="entry name" value="RRF_sf"/>
</dbReference>
<organism evidence="6 7">
    <name type="scientific">Podospora fimiseda</name>
    <dbReference type="NCBI Taxonomy" id="252190"/>
    <lineage>
        <taxon>Eukaryota</taxon>
        <taxon>Fungi</taxon>
        <taxon>Dikarya</taxon>
        <taxon>Ascomycota</taxon>
        <taxon>Pezizomycotina</taxon>
        <taxon>Sordariomycetes</taxon>
        <taxon>Sordariomycetidae</taxon>
        <taxon>Sordariales</taxon>
        <taxon>Podosporaceae</taxon>
        <taxon>Podospora</taxon>
    </lineage>
</organism>